<sequence length="215" mass="24654">MCIRDDRSNSMGLFLQKTNIIRDINEDVQDGRHFWPKEVWGKYFDSIDDIIKPENRDKGMAALNEMWTGALSLIPDVLDYLSRVKEPTLFKFCAIPQVMAIATMAVCFNNPKVLETNVKIRKGEAIKLIMSTTDMGTVCRVFLKYIREIQAKNDPSDPNYEGIHKALEKANRVVIEELAQAPNAVWAEYNVSMIFFALLFGALSFYFGSKLIYFF</sequence>
<comment type="caution">
    <text evidence="1">The sequence shown here is derived from an EMBL/GenBank/DDBJ whole genome shotgun (WGS) entry which is preliminary data.</text>
</comment>
<keyword evidence="2" id="KW-1185">Reference proteome</keyword>
<protein>
    <submittedName>
        <fullName evidence="1">Bifunctional farnesyl-diphosphate farnesyltransferase/squalene synthase</fullName>
        <ecNumber evidence="1">2.5.1.21</ecNumber>
    </submittedName>
</protein>
<evidence type="ECO:0000313" key="2">
    <source>
        <dbReference type="Proteomes" id="UP001145114"/>
    </source>
</evidence>
<evidence type="ECO:0000313" key="1">
    <source>
        <dbReference type="EMBL" id="KAJ1679287.1"/>
    </source>
</evidence>
<dbReference type="EC" id="2.5.1.21" evidence="1"/>
<organism evidence="1 2">
    <name type="scientific">Spiromyces aspiralis</name>
    <dbReference type="NCBI Taxonomy" id="68401"/>
    <lineage>
        <taxon>Eukaryota</taxon>
        <taxon>Fungi</taxon>
        <taxon>Fungi incertae sedis</taxon>
        <taxon>Zoopagomycota</taxon>
        <taxon>Kickxellomycotina</taxon>
        <taxon>Kickxellomycetes</taxon>
        <taxon>Kickxellales</taxon>
        <taxon>Kickxellaceae</taxon>
        <taxon>Spiromyces</taxon>
    </lineage>
</organism>
<proteinExistence type="predicted"/>
<dbReference type="EMBL" id="JAMZIH010000478">
    <property type="protein sequence ID" value="KAJ1679287.1"/>
    <property type="molecule type" value="Genomic_DNA"/>
</dbReference>
<reference evidence="1" key="1">
    <citation type="submission" date="2022-06" db="EMBL/GenBank/DDBJ databases">
        <title>Phylogenomic reconstructions and comparative analyses of Kickxellomycotina fungi.</title>
        <authorList>
            <person name="Reynolds N.K."/>
            <person name="Stajich J.E."/>
            <person name="Barry K."/>
            <person name="Grigoriev I.V."/>
            <person name="Crous P."/>
            <person name="Smith M.E."/>
        </authorList>
    </citation>
    <scope>NUCLEOTIDE SEQUENCE</scope>
    <source>
        <strain evidence="1">RSA 2271</strain>
    </source>
</reference>
<gene>
    <name evidence="1" type="primary">ERG9_1</name>
    <name evidence="1" type="ORF">EV182_002359</name>
</gene>
<dbReference type="Proteomes" id="UP001145114">
    <property type="component" value="Unassembled WGS sequence"/>
</dbReference>
<accession>A0ACC1HVM7</accession>
<keyword evidence="1" id="KW-0808">Transferase</keyword>
<name>A0ACC1HVM7_9FUNG</name>